<sequence length="66" mass="7825">MDVYIFLRNHVGEVPVVERLPTTIYAFSDEEARKQIEKMGPGELFKKISREIKTLEKKKKNELFKK</sequence>
<protein>
    <submittedName>
        <fullName evidence="1">Uncharacterized protein</fullName>
    </submittedName>
</protein>
<dbReference type="AlphaFoldDB" id="A0A0G0BRV2"/>
<reference evidence="1 2" key="1">
    <citation type="journal article" date="2015" name="Nature">
        <title>rRNA introns, odd ribosomes, and small enigmatic genomes across a large radiation of phyla.</title>
        <authorList>
            <person name="Brown C.T."/>
            <person name="Hug L.A."/>
            <person name="Thomas B.C."/>
            <person name="Sharon I."/>
            <person name="Castelle C.J."/>
            <person name="Singh A."/>
            <person name="Wilkins M.J."/>
            <person name="Williams K.H."/>
            <person name="Banfield J.F."/>
        </authorList>
    </citation>
    <scope>NUCLEOTIDE SEQUENCE [LARGE SCALE GENOMIC DNA]</scope>
</reference>
<comment type="caution">
    <text evidence="1">The sequence shown here is derived from an EMBL/GenBank/DDBJ whole genome shotgun (WGS) entry which is preliminary data.</text>
</comment>
<accession>A0A0G0BRV2</accession>
<gene>
    <name evidence="1" type="ORF">UR70_C0013G0011</name>
</gene>
<dbReference type="Proteomes" id="UP000034923">
    <property type="component" value="Unassembled WGS sequence"/>
</dbReference>
<proteinExistence type="predicted"/>
<organism evidence="1 2">
    <name type="scientific">Candidatus Nomurabacteria bacterium GW2011_GWB1_35_20</name>
    <dbReference type="NCBI Taxonomy" id="1618740"/>
    <lineage>
        <taxon>Bacteria</taxon>
        <taxon>Candidatus Nomuraibacteriota</taxon>
    </lineage>
</organism>
<dbReference type="EMBL" id="LBQE01000013">
    <property type="protein sequence ID" value="KKP72098.1"/>
    <property type="molecule type" value="Genomic_DNA"/>
</dbReference>
<evidence type="ECO:0000313" key="1">
    <source>
        <dbReference type="EMBL" id="KKP72098.1"/>
    </source>
</evidence>
<name>A0A0G0BRV2_9BACT</name>
<evidence type="ECO:0000313" key="2">
    <source>
        <dbReference type="Proteomes" id="UP000034923"/>
    </source>
</evidence>